<dbReference type="GO" id="GO:0005576">
    <property type="term" value="C:extracellular region"/>
    <property type="evidence" value="ECO:0007669"/>
    <property type="project" value="UniProtKB-SubCell"/>
</dbReference>
<dbReference type="SUPFAM" id="SSF51126">
    <property type="entry name" value="Pectin lyase-like"/>
    <property type="match status" value="1"/>
</dbReference>
<keyword evidence="17" id="KW-1185">Reference proteome</keyword>
<dbReference type="PANTHER" id="PTHR31884:SF1">
    <property type="entry name" value="POLYGALACTURONASE"/>
    <property type="match status" value="1"/>
</dbReference>
<dbReference type="AlphaFoldDB" id="A0A6A6GU69"/>
<keyword evidence="9 13" id="KW-0326">Glycosidase</keyword>
<name>A0A6A6GU69_VIRVR</name>
<dbReference type="Proteomes" id="UP000800092">
    <property type="component" value="Unassembled WGS sequence"/>
</dbReference>
<dbReference type="Pfam" id="PF00295">
    <property type="entry name" value="Glyco_hydro_28"/>
    <property type="match status" value="1"/>
</dbReference>
<evidence type="ECO:0000313" key="16">
    <source>
        <dbReference type="EMBL" id="KAF2229332.1"/>
    </source>
</evidence>
<evidence type="ECO:0000256" key="10">
    <source>
        <dbReference type="ARBA" id="ARBA00023316"/>
    </source>
</evidence>
<dbReference type="SMART" id="SM00710">
    <property type="entry name" value="PbH1"/>
    <property type="match status" value="7"/>
</dbReference>
<sequence>MVSSTLLQSLFAATAAGLALPAVPEHAFPFELGHHHHHHNHTHHNHTGAGFPTSGNGVLTNGRSSAIKKSTTTKAASSCTFTSASAAISGKASCSSIVLSGITVPAGTTLDMTDLKEGTTVTFEGTTTFGYKEWEGPLISVSGSGITVTGASGHVIDGNGAAWWDGKGSNGGKTKPKFFYAHSLKANSVIKGLNVKNTPVQGFSINSAQDLSVQDITIDNSAGASLGHNTDAFDVGSSTGVTISGANIQNQDDCLAINSGTDITFTGGTCSGGHGLSIGSVGGRDDNTVENVVISNSKISDSQNGVRIKTVSGATGSVKNVTYSDITLSGITDYGVVIEQDYENGSPTGTPTSGVPITGLTLNGVTGSVSSDAKEVYILCASCSDWTWKGVSVTGGAKDTKCTGVPTGASC</sequence>
<dbReference type="GO" id="GO:0004650">
    <property type="term" value="F:polygalacturonase activity"/>
    <property type="evidence" value="ECO:0007669"/>
    <property type="project" value="UniProtKB-EC"/>
</dbReference>
<keyword evidence="10" id="KW-0961">Cell wall biogenesis/degradation</keyword>
<keyword evidence="6" id="KW-0677">Repeat</keyword>
<evidence type="ECO:0000256" key="14">
    <source>
        <dbReference type="SAM" id="MobiDB-lite"/>
    </source>
</evidence>
<keyword evidence="7 13" id="KW-0378">Hydrolase</keyword>
<evidence type="ECO:0000313" key="17">
    <source>
        <dbReference type="Proteomes" id="UP000800092"/>
    </source>
</evidence>
<comment type="catalytic activity">
    <reaction evidence="11">
        <text>(1,4-alpha-D-galacturonosyl)n+m + H2O = (1,4-alpha-D-galacturonosyl)n + (1,4-alpha-D-galacturonosyl)m.</text>
        <dbReference type="EC" id="3.2.1.15"/>
    </reaction>
</comment>
<keyword evidence="4" id="KW-0964">Secreted</keyword>
<keyword evidence="5 15" id="KW-0732">Signal</keyword>
<comment type="similarity">
    <text evidence="2 13">Belongs to the glycosyl hydrolase 28 family.</text>
</comment>
<evidence type="ECO:0000256" key="7">
    <source>
        <dbReference type="ARBA" id="ARBA00022801"/>
    </source>
</evidence>
<evidence type="ECO:0000256" key="12">
    <source>
        <dbReference type="PROSITE-ProRule" id="PRU10052"/>
    </source>
</evidence>
<dbReference type="InterPro" id="IPR012334">
    <property type="entry name" value="Pectin_lyas_fold"/>
</dbReference>
<feature type="compositionally biased region" description="Basic residues" evidence="14">
    <location>
        <begin position="34"/>
        <end position="46"/>
    </location>
</feature>
<dbReference type="InterPro" id="IPR050434">
    <property type="entry name" value="Glycosyl_hydrlase_28"/>
</dbReference>
<dbReference type="PANTHER" id="PTHR31884">
    <property type="entry name" value="POLYGALACTURONASE"/>
    <property type="match status" value="1"/>
</dbReference>
<dbReference type="InterPro" id="IPR011050">
    <property type="entry name" value="Pectin_lyase_fold/virulence"/>
</dbReference>
<feature type="compositionally biased region" description="Polar residues" evidence="14">
    <location>
        <begin position="53"/>
        <end position="63"/>
    </location>
</feature>
<evidence type="ECO:0000256" key="9">
    <source>
        <dbReference type="ARBA" id="ARBA00023295"/>
    </source>
</evidence>
<proteinExistence type="inferred from homology"/>
<feature type="active site" evidence="12">
    <location>
        <position position="274"/>
    </location>
</feature>
<accession>A0A6A6GU69</accession>
<reference evidence="16" key="1">
    <citation type="journal article" date="2020" name="Stud. Mycol.">
        <title>101 Dothideomycetes genomes: a test case for predicting lifestyles and emergence of pathogens.</title>
        <authorList>
            <person name="Haridas S."/>
            <person name="Albert R."/>
            <person name="Binder M."/>
            <person name="Bloem J."/>
            <person name="Labutti K."/>
            <person name="Salamov A."/>
            <person name="Andreopoulos B."/>
            <person name="Baker S."/>
            <person name="Barry K."/>
            <person name="Bills G."/>
            <person name="Bluhm B."/>
            <person name="Cannon C."/>
            <person name="Castanera R."/>
            <person name="Culley D."/>
            <person name="Daum C."/>
            <person name="Ezra D."/>
            <person name="Gonzalez J."/>
            <person name="Henrissat B."/>
            <person name="Kuo A."/>
            <person name="Liang C."/>
            <person name="Lipzen A."/>
            <person name="Lutzoni F."/>
            <person name="Magnuson J."/>
            <person name="Mondo S."/>
            <person name="Nolan M."/>
            <person name="Ohm R."/>
            <person name="Pangilinan J."/>
            <person name="Park H.-J."/>
            <person name="Ramirez L."/>
            <person name="Alfaro M."/>
            <person name="Sun H."/>
            <person name="Tritt A."/>
            <person name="Yoshinaga Y."/>
            <person name="Zwiers L.-H."/>
            <person name="Turgeon B."/>
            <person name="Goodwin S."/>
            <person name="Spatafora J."/>
            <person name="Crous P."/>
            <person name="Grigoriev I."/>
        </authorList>
    </citation>
    <scope>NUCLEOTIDE SEQUENCE</scope>
    <source>
        <strain evidence="16">Tuck. ex Michener</strain>
    </source>
</reference>
<organism evidence="16 17">
    <name type="scientific">Viridothelium virens</name>
    <name type="common">Speckled blister lichen</name>
    <name type="synonym">Trypethelium virens</name>
    <dbReference type="NCBI Taxonomy" id="1048519"/>
    <lineage>
        <taxon>Eukaryota</taxon>
        <taxon>Fungi</taxon>
        <taxon>Dikarya</taxon>
        <taxon>Ascomycota</taxon>
        <taxon>Pezizomycotina</taxon>
        <taxon>Dothideomycetes</taxon>
        <taxon>Dothideomycetes incertae sedis</taxon>
        <taxon>Trypetheliales</taxon>
        <taxon>Trypetheliaceae</taxon>
        <taxon>Viridothelium</taxon>
    </lineage>
</organism>
<dbReference type="GO" id="GO:0045490">
    <property type="term" value="P:pectin catabolic process"/>
    <property type="evidence" value="ECO:0007669"/>
    <property type="project" value="TreeGrafter"/>
</dbReference>
<dbReference type="GO" id="GO:0071555">
    <property type="term" value="P:cell wall organization"/>
    <property type="evidence" value="ECO:0007669"/>
    <property type="project" value="UniProtKB-KW"/>
</dbReference>
<comment type="subcellular location">
    <subcellularLocation>
        <location evidence="1">Secreted</location>
    </subcellularLocation>
</comment>
<gene>
    <name evidence="16" type="ORF">EV356DRAFT_571225</name>
</gene>
<protein>
    <recommendedName>
        <fullName evidence="3">endo-polygalacturonase</fullName>
        <ecNumber evidence="3">3.2.1.15</ecNumber>
    </recommendedName>
</protein>
<evidence type="ECO:0000256" key="4">
    <source>
        <dbReference type="ARBA" id="ARBA00022525"/>
    </source>
</evidence>
<evidence type="ECO:0000256" key="15">
    <source>
        <dbReference type="SAM" id="SignalP"/>
    </source>
</evidence>
<dbReference type="EC" id="3.2.1.15" evidence="3"/>
<feature type="chain" id="PRO_5025553052" description="endo-polygalacturonase" evidence="15">
    <location>
        <begin position="22"/>
        <end position="411"/>
    </location>
</feature>
<dbReference type="PROSITE" id="PS00502">
    <property type="entry name" value="POLYGALACTURONASE"/>
    <property type="match status" value="1"/>
</dbReference>
<keyword evidence="8" id="KW-1015">Disulfide bond</keyword>
<evidence type="ECO:0000256" key="1">
    <source>
        <dbReference type="ARBA" id="ARBA00004613"/>
    </source>
</evidence>
<dbReference type="FunFam" id="2.160.20.10:FF:000002">
    <property type="entry name" value="Endopolygalacturonase D"/>
    <property type="match status" value="1"/>
</dbReference>
<dbReference type="EMBL" id="ML991867">
    <property type="protein sequence ID" value="KAF2229332.1"/>
    <property type="molecule type" value="Genomic_DNA"/>
</dbReference>
<evidence type="ECO:0000256" key="8">
    <source>
        <dbReference type="ARBA" id="ARBA00023157"/>
    </source>
</evidence>
<evidence type="ECO:0000256" key="13">
    <source>
        <dbReference type="RuleBase" id="RU361169"/>
    </source>
</evidence>
<dbReference type="InterPro" id="IPR006626">
    <property type="entry name" value="PbH1"/>
</dbReference>
<feature type="region of interest" description="Disordered" evidence="14">
    <location>
        <begin position="33"/>
        <end position="63"/>
    </location>
</feature>
<feature type="signal peptide" evidence="15">
    <location>
        <begin position="1"/>
        <end position="21"/>
    </location>
</feature>
<dbReference type="OrthoDB" id="1546079at2759"/>
<evidence type="ECO:0000256" key="11">
    <source>
        <dbReference type="ARBA" id="ARBA00034074"/>
    </source>
</evidence>
<evidence type="ECO:0000256" key="2">
    <source>
        <dbReference type="ARBA" id="ARBA00008834"/>
    </source>
</evidence>
<dbReference type="InterPro" id="IPR000743">
    <property type="entry name" value="Glyco_hydro_28"/>
</dbReference>
<evidence type="ECO:0000256" key="5">
    <source>
        <dbReference type="ARBA" id="ARBA00022729"/>
    </source>
</evidence>
<evidence type="ECO:0000256" key="6">
    <source>
        <dbReference type="ARBA" id="ARBA00022737"/>
    </source>
</evidence>
<dbReference type="Gene3D" id="2.160.20.10">
    <property type="entry name" value="Single-stranded right-handed beta-helix, Pectin lyase-like"/>
    <property type="match status" value="1"/>
</dbReference>
<evidence type="ECO:0000256" key="3">
    <source>
        <dbReference type="ARBA" id="ARBA00012736"/>
    </source>
</evidence>